<dbReference type="GO" id="GO:0005524">
    <property type="term" value="F:ATP binding"/>
    <property type="evidence" value="ECO:0007669"/>
    <property type="project" value="InterPro"/>
</dbReference>
<dbReference type="InterPro" id="IPR000719">
    <property type="entry name" value="Prot_kinase_dom"/>
</dbReference>
<protein>
    <recommendedName>
        <fullName evidence="2">Protein kinase domain-containing protein</fullName>
    </recommendedName>
</protein>
<sequence length="558" mass="62867">MFQARDVPELRSQSTTAPNTPEPEPEMMVDTIEVNGDFARLIPQNRLAQEAFNEVVLNMKDVNADFSSHAAKFIHVDGLRSKELVSFSESDSSNTGTNTGVSLWTGFYRLNLNLLPGKPLLGWIIGTGRDIRPADFIICKQGAHHVHGRHARLTYHEVSGALLIQSDKRLIIIDGKDNIVNDKKALLDKKTGITIGDLSYVFEYTNLNKRIYFDQLNRLRQQLHNASNLPSFLDPTPSAKDFVLNDYLIKDAFAQGSTCSVHIAIHRTFGKYLVAKKVHRNNRNQQRIKAEVEILKSFEPHPRICQLQEVIYPGKDQSVNHVEVVDEVYMMFSSVAEENLGNIIKSGTTLPDQVRITIFQQCISGVVFIHQQGVMHRDLKPANIGLLSIDPPKAILLDFGVATRESESNDHYAGTIPYLAPEIIALKNGTARRFYNKSADIWSLGVTAFQLIYGELRIWTQINKKVYEQLHSRLTSTPGDDKKIGNFKQLAAKMMKWESGDRITASQALKDQLFLTGEGERTDKASIDMARKRRQGEGERVVDGDREETGNAKHIRFT</sequence>
<dbReference type="OrthoDB" id="5979581at2759"/>
<dbReference type="Proteomes" id="UP000001798">
    <property type="component" value="Chromosome 17"/>
</dbReference>
<dbReference type="EMBL" id="CP009821">
    <property type="protein sequence ID" value="ATZ58869.1"/>
    <property type="molecule type" value="Genomic_DNA"/>
</dbReference>
<proteinExistence type="predicted"/>
<dbReference type="PANTHER" id="PTHR44167">
    <property type="entry name" value="OVARIAN-SPECIFIC SERINE/THREONINE-PROTEIN KINASE LOK-RELATED"/>
    <property type="match status" value="1"/>
</dbReference>
<reference evidence="3 4" key="1">
    <citation type="journal article" date="2011" name="PLoS Genet.">
        <title>Genomic analysis of the necrotrophic fungal pathogens Sclerotinia sclerotiorum and Botrytis cinerea.</title>
        <authorList>
            <person name="Amselem J."/>
            <person name="Cuomo C.A."/>
            <person name="van Kan J.A."/>
            <person name="Viaud M."/>
            <person name="Benito E.P."/>
            <person name="Couloux A."/>
            <person name="Coutinho P.M."/>
            <person name="de Vries R.P."/>
            <person name="Dyer P.S."/>
            <person name="Fillinger S."/>
            <person name="Fournier E."/>
            <person name="Gout L."/>
            <person name="Hahn M."/>
            <person name="Kohn L."/>
            <person name="Lapalu N."/>
            <person name="Plummer K.M."/>
            <person name="Pradier J.M."/>
            <person name="Quevillon E."/>
            <person name="Sharon A."/>
            <person name="Simon A."/>
            <person name="ten Have A."/>
            <person name="Tudzynski B."/>
            <person name="Tudzynski P."/>
            <person name="Wincker P."/>
            <person name="Andrew M."/>
            <person name="Anthouard V."/>
            <person name="Beever R.E."/>
            <person name="Beffa R."/>
            <person name="Benoit I."/>
            <person name="Bouzid O."/>
            <person name="Brault B."/>
            <person name="Chen Z."/>
            <person name="Choquer M."/>
            <person name="Collemare J."/>
            <person name="Cotton P."/>
            <person name="Danchin E.G."/>
            <person name="Da Silva C."/>
            <person name="Gautier A."/>
            <person name="Giraud C."/>
            <person name="Giraud T."/>
            <person name="Gonzalez C."/>
            <person name="Grossetete S."/>
            <person name="Guldener U."/>
            <person name="Henrissat B."/>
            <person name="Howlett B.J."/>
            <person name="Kodira C."/>
            <person name="Kretschmer M."/>
            <person name="Lappartient A."/>
            <person name="Leroch M."/>
            <person name="Levis C."/>
            <person name="Mauceli E."/>
            <person name="Neuveglise C."/>
            <person name="Oeser B."/>
            <person name="Pearson M."/>
            <person name="Poulain J."/>
            <person name="Poussereau N."/>
            <person name="Quesneville H."/>
            <person name="Rascle C."/>
            <person name="Schumacher J."/>
            <person name="Segurens B."/>
            <person name="Sexton A."/>
            <person name="Silva E."/>
            <person name="Sirven C."/>
            <person name="Soanes D.M."/>
            <person name="Talbot N.J."/>
            <person name="Templeton M."/>
            <person name="Yandava C."/>
            <person name="Yarden O."/>
            <person name="Zeng Q."/>
            <person name="Rollins J.A."/>
            <person name="Lebrun M.H."/>
            <person name="Dickman M."/>
        </authorList>
    </citation>
    <scope>NUCLEOTIDE SEQUENCE [LARGE SCALE GENOMIC DNA]</scope>
    <source>
        <strain evidence="3 4">B05.10</strain>
    </source>
</reference>
<dbReference type="InterPro" id="IPR011009">
    <property type="entry name" value="Kinase-like_dom_sf"/>
</dbReference>
<dbReference type="PANTHER" id="PTHR44167:SF24">
    <property type="entry name" value="SERINE_THREONINE-PROTEIN KINASE CHK2"/>
    <property type="match status" value="1"/>
</dbReference>
<dbReference type="KEGG" id="bfu:BCIN_17g00060"/>
<dbReference type="PROSITE" id="PS50011">
    <property type="entry name" value="PROTEIN_KINASE_DOM"/>
    <property type="match status" value="1"/>
</dbReference>
<accession>A0A384K7U2</accession>
<name>A0A384K7U2_BOTFB</name>
<feature type="domain" description="Protein kinase" evidence="2">
    <location>
        <begin position="247"/>
        <end position="515"/>
    </location>
</feature>
<keyword evidence="4" id="KW-1185">Reference proteome</keyword>
<dbReference type="Pfam" id="PF00069">
    <property type="entry name" value="Pkinase"/>
    <property type="match status" value="1"/>
</dbReference>
<dbReference type="AlphaFoldDB" id="A0A384K7U2"/>
<dbReference type="Gene3D" id="1.10.510.10">
    <property type="entry name" value="Transferase(Phosphotransferase) domain 1"/>
    <property type="match status" value="1"/>
</dbReference>
<dbReference type="VEuPathDB" id="FungiDB:Bcin17g00060"/>
<feature type="region of interest" description="Disordered" evidence="1">
    <location>
        <begin position="524"/>
        <end position="558"/>
    </location>
</feature>
<feature type="compositionally biased region" description="Basic and acidic residues" evidence="1">
    <location>
        <begin position="524"/>
        <end position="551"/>
    </location>
</feature>
<evidence type="ECO:0000313" key="3">
    <source>
        <dbReference type="EMBL" id="ATZ58869.1"/>
    </source>
</evidence>
<dbReference type="GO" id="GO:0004672">
    <property type="term" value="F:protein kinase activity"/>
    <property type="evidence" value="ECO:0007669"/>
    <property type="project" value="InterPro"/>
</dbReference>
<feature type="region of interest" description="Disordered" evidence="1">
    <location>
        <begin position="1"/>
        <end position="26"/>
    </location>
</feature>
<organism evidence="3 4">
    <name type="scientific">Botryotinia fuckeliana (strain B05.10)</name>
    <name type="common">Noble rot fungus</name>
    <name type="synonym">Botrytis cinerea</name>
    <dbReference type="NCBI Taxonomy" id="332648"/>
    <lineage>
        <taxon>Eukaryota</taxon>
        <taxon>Fungi</taxon>
        <taxon>Dikarya</taxon>
        <taxon>Ascomycota</taxon>
        <taxon>Pezizomycotina</taxon>
        <taxon>Leotiomycetes</taxon>
        <taxon>Helotiales</taxon>
        <taxon>Sclerotiniaceae</taxon>
        <taxon>Botrytis</taxon>
    </lineage>
</organism>
<reference evidence="3 4" key="3">
    <citation type="journal article" date="2017" name="Mol. Plant Pathol.">
        <title>A gapless genome sequence of the fungus Botrytis cinerea.</title>
        <authorList>
            <person name="Van Kan J.A."/>
            <person name="Stassen J.H."/>
            <person name="Mosbach A."/>
            <person name="Van Der Lee T.A."/>
            <person name="Faino L."/>
            <person name="Farmer A.D."/>
            <person name="Papasotiriou D.G."/>
            <person name="Zhou S."/>
            <person name="Seidl M.F."/>
            <person name="Cottam E."/>
            <person name="Edel D."/>
            <person name="Hahn M."/>
            <person name="Schwartz D.C."/>
            <person name="Dietrich R.A."/>
            <person name="Widdison S."/>
            <person name="Scalliet G."/>
        </authorList>
    </citation>
    <scope>NUCLEOTIDE SEQUENCE [LARGE SCALE GENOMIC DNA]</scope>
    <source>
        <strain evidence="3 4">B05.10</strain>
    </source>
</reference>
<reference evidence="3 4" key="2">
    <citation type="journal article" date="2012" name="Eukaryot. Cell">
        <title>Genome update of Botrytis cinerea strains B05.10 and T4.</title>
        <authorList>
            <person name="Staats M."/>
            <person name="van Kan J.A."/>
        </authorList>
    </citation>
    <scope>NUCLEOTIDE SEQUENCE [LARGE SCALE GENOMIC DNA]</scope>
    <source>
        <strain evidence="3 4">B05.10</strain>
    </source>
</reference>
<dbReference type="GeneID" id="36395028"/>
<dbReference type="RefSeq" id="XP_024554071.1">
    <property type="nucleotide sequence ID" value="XM_024698254.1"/>
</dbReference>
<evidence type="ECO:0000256" key="1">
    <source>
        <dbReference type="SAM" id="MobiDB-lite"/>
    </source>
</evidence>
<dbReference type="SUPFAM" id="SSF56112">
    <property type="entry name" value="Protein kinase-like (PK-like)"/>
    <property type="match status" value="1"/>
</dbReference>
<gene>
    <name evidence="3" type="ORF">BCIN_17g00060</name>
</gene>
<evidence type="ECO:0000313" key="4">
    <source>
        <dbReference type="Proteomes" id="UP000001798"/>
    </source>
</evidence>
<dbReference type="SMART" id="SM00220">
    <property type="entry name" value="S_TKc"/>
    <property type="match status" value="1"/>
</dbReference>
<evidence type="ECO:0000259" key="2">
    <source>
        <dbReference type="PROSITE" id="PS50011"/>
    </source>
</evidence>